<dbReference type="EMBL" id="JALJOU010000040">
    <property type="protein sequence ID" value="KAK9832616.1"/>
    <property type="molecule type" value="Genomic_DNA"/>
</dbReference>
<feature type="compositionally biased region" description="Basic and acidic residues" evidence="1">
    <location>
        <begin position="9"/>
        <end position="19"/>
    </location>
</feature>
<sequence length="266" mass="27570">MATQQKEQVQAEHSPKQIGERTTATKPFRPPATTAALLDADVAKAFDRQKQVGRAVREARAASQALARRAAAWSASLLADLAALLGSLRPAVMLDYVVVPAGVVAALAHEVTASTGQQLLVGEWCGCCYLLRAELVLARGKAALHVPRLVSFNVADGGRSATCRWATPDETAGFCARLLPVAAAVQAASNAGVILKLDAVAGAPCMPSLNGWLLGYPVVYLVDEGNVDAAAKCLSDTPLLLVKALAPDSPGGCGVEPAVLASFTHQ</sequence>
<gene>
    <name evidence="2" type="ORF">WJX81_003926</name>
</gene>
<dbReference type="PANTHER" id="PTHR31366">
    <property type="entry name" value="UPF0739 PROTEIN C1ORF74"/>
    <property type="match status" value="1"/>
</dbReference>
<accession>A0AAW1RH37</accession>
<dbReference type="Proteomes" id="UP001445335">
    <property type="component" value="Unassembled WGS sequence"/>
</dbReference>
<organism evidence="2 3">
    <name type="scientific">Elliptochloris bilobata</name>
    <dbReference type="NCBI Taxonomy" id="381761"/>
    <lineage>
        <taxon>Eukaryota</taxon>
        <taxon>Viridiplantae</taxon>
        <taxon>Chlorophyta</taxon>
        <taxon>core chlorophytes</taxon>
        <taxon>Trebouxiophyceae</taxon>
        <taxon>Trebouxiophyceae incertae sedis</taxon>
        <taxon>Elliptochloris clade</taxon>
        <taxon>Elliptochloris</taxon>
    </lineage>
</organism>
<dbReference type="PANTHER" id="PTHR31366:SF2">
    <property type="entry name" value="UPF0739 PROTEIN C1ORF74"/>
    <property type="match status" value="1"/>
</dbReference>
<evidence type="ECO:0000256" key="1">
    <source>
        <dbReference type="SAM" id="MobiDB-lite"/>
    </source>
</evidence>
<comment type="caution">
    <text evidence="2">The sequence shown here is derived from an EMBL/GenBank/DDBJ whole genome shotgun (WGS) entry which is preliminary data.</text>
</comment>
<proteinExistence type="predicted"/>
<dbReference type="InterPro" id="IPR027850">
    <property type="entry name" value="DUF4504"/>
</dbReference>
<keyword evidence="3" id="KW-1185">Reference proteome</keyword>
<reference evidence="2 3" key="1">
    <citation type="journal article" date="2024" name="Nat. Commun.">
        <title>Phylogenomics reveals the evolutionary origins of lichenization in chlorophyte algae.</title>
        <authorList>
            <person name="Puginier C."/>
            <person name="Libourel C."/>
            <person name="Otte J."/>
            <person name="Skaloud P."/>
            <person name="Haon M."/>
            <person name="Grisel S."/>
            <person name="Petersen M."/>
            <person name="Berrin J.G."/>
            <person name="Delaux P.M."/>
            <person name="Dal Grande F."/>
            <person name="Keller J."/>
        </authorList>
    </citation>
    <scope>NUCLEOTIDE SEQUENCE [LARGE SCALE GENOMIC DNA]</scope>
    <source>
        <strain evidence="2 3">SAG 245.80</strain>
    </source>
</reference>
<dbReference type="Pfam" id="PF14953">
    <property type="entry name" value="DUF4504"/>
    <property type="match status" value="1"/>
</dbReference>
<evidence type="ECO:0000313" key="2">
    <source>
        <dbReference type="EMBL" id="KAK9832616.1"/>
    </source>
</evidence>
<evidence type="ECO:0000313" key="3">
    <source>
        <dbReference type="Proteomes" id="UP001445335"/>
    </source>
</evidence>
<name>A0AAW1RH37_9CHLO</name>
<protein>
    <submittedName>
        <fullName evidence="2">Uncharacterized protein</fullName>
    </submittedName>
</protein>
<feature type="region of interest" description="Disordered" evidence="1">
    <location>
        <begin position="1"/>
        <end position="30"/>
    </location>
</feature>
<dbReference type="AlphaFoldDB" id="A0AAW1RH37"/>